<evidence type="ECO:0000256" key="1">
    <source>
        <dbReference type="SAM" id="MobiDB-lite"/>
    </source>
</evidence>
<protein>
    <submittedName>
        <fullName evidence="2">Uncharacterized protein</fullName>
    </submittedName>
</protein>
<feature type="compositionally biased region" description="Basic residues" evidence="1">
    <location>
        <begin position="347"/>
        <end position="363"/>
    </location>
</feature>
<dbReference type="PANTHER" id="PTHR35100:SF1">
    <property type="entry name" value="F15H11.13 PROTEIN"/>
    <property type="match status" value="1"/>
</dbReference>
<dbReference type="PANTHER" id="PTHR35100">
    <property type="entry name" value="FOLD PROTEIN"/>
    <property type="match status" value="1"/>
</dbReference>
<feature type="compositionally biased region" description="Basic and acidic residues" evidence="1">
    <location>
        <begin position="335"/>
        <end position="346"/>
    </location>
</feature>
<evidence type="ECO:0000313" key="2">
    <source>
        <dbReference type="EMBL" id="KAG2442759.1"/>
    </source>
</evidence>
<dbReference type="Proteomes" id="UP000650467">
    <property type="component" value="Unassembled WGS sequence"/>
</dbReference>
<comment type="caution">
    <text evidence="2">The sequence shown here is derived from an EMBL/GenBank/DDBJ whole genome shotgun (WGS) entry which is preliminary data.</text>
</comment>
<accession>A0A835TLG6</accession>
<sequence length="419" mass="44270">MAQLFGINFNVPLPDLHCLDPARVLAQLASSGSTMTKSLDDLLQRRLTGPAATSSGSRDSGAIIRHRTSLASAGLRAVDMKASVLGFVSLGGLIATTAQAALSPRGPGTCDRNMCERCCNVATSTPYIACGCHALKYRKTASGKAWGASVVAAGAASMVFHSSYGSFREWGRRLDFWTIAGASNIMTCALFPGVPKAVTAAGMLATPFKPFLVSFVNSVAMELKFLAAAQRNPELRRPQLLHSACCLAGLAAFALEDWRPDLPLVHSTWHLLSSVSVATLNHLMHDVEQQQLGLGVHAPTAAGAAAGALGAGVATAGGALRAHRLQEGRRHRRRNSQEELDRERARQRQHQRAHQNQHAHLHQRRLSMGFVEAAAGGGGGSATGMAGLRQGLGRLSCGDFGGAKHEPQLLVMTMQPLAA</sequence>
<dbReference type="EMBL" id="JAEHOC010000004">
    <property type="protein sequence ID" value="KAG2442759.1"/>
    <property type="molecule type" value="Genomic_DNA"/>
</dbReference>
<dbReference type="OrthoDB" id="534610at2759"/>
<proteinExistence type="predicted"/>
<name>A0A835TLG6_CHLIN</name>
<dbReference type="AlphaFoldDB" id="A0A835TLG6"/>
<evidence type="ECO:0000313" key="3">
    <source>
        <dbReference type="Proteomes" id="UP000650467"/>
    </source>
</evidence>
<organism evidence="2 3">
    <name type="scientific">Chlamydomonas incerta</name>
    <dbReference type="NCBI Taxonomy" id="51695"/>
    <lineage>
        <taxon>Eukaryota</taxon>
        <taxon>Viridiplantae</taxon>
        <taxon>Chlorophyta</taxon>
        <taxon>core chlorophytes</taxon>
        <taxon>Chlorophyceae</taxon>
        <taxon>CS clade</taxon>
        <taxon>Chlamydomonadales</taxon>
        <taxon>Chlamydomonadaceae</taxon>
        <taxon>Chlamydomonas</taxon>
    </lineage>
</organism>
<gene>
    <name evidence="2" type="ORF">HXX76_002840</name>
</gene>
<reference evidence="2" key="1">
    <citation type="journal article" date="2020" name="bioRxiv">
        <title>Comparative genomics of Chlamydomonas.</title>
        <authorList>
            <person name="Craig R.J."/>
            <person name="Hasan A.R."/>
            <person name="Ness R.W."/>
            <person name="Keightley P.D."/>
        </authorList>
    </citation>
    <scope>NUCLEOTIDE SEQUENCE</scope>
    <source>
        <strain evidence="2">SAG 7.73</strain>
    </source>
</reference>
<feature type="region of interest" description="Disordered" evidence="1">
    <location>
        <begin position="321"/>
        <end position="363"/>
    </location>
</feature>
<keyword evidence="3" id="KW-1185">Reference proteome</keyword>